<organism evidence="2 3">
    <name type="scientific">Paenibacillus silagei</name>
    <dbReference type="NCBI Taxonomy" id="1670801"/>
    <lineage>
        <taxon>Bacteria</taxon>
        <taxon>Bacillati</taxon>
        <taxon>Bacillota</taxon>
        <taxon>Bacilli</taxon>
        <taxon>Bacillales</taxon>
        <taxon>Paenibacillaceae</taxon>
        <taxon>Paenibacillus</taxon>
    </lineage>
</organism>
<sequence length="68" mass="7077">MKDDKKAPLDGRTAGVHPIPEGEPSPADGQSETDKLDEVVGAVLGNDPEVAAPGLAPDPEEKKHLKNP</sequence>
<keyword evidence="3" id="KW-1185">Reference proteome</keyword>
<feature type="compositionally biased region" description="Basic and acidic residues" evidence="1">
    <location>
        <begin position="59"/>
        <end position="68"/>
    </location>
</feature>
<evidence type="ECO:0000256" key="1">
    <source>
        <dbReference type="SAM" id="MobiDB-lite"/>
    </source>
</evidence>
<evidence type="ECO:0000313" key="2">
    <source>
        <dbReference type="EMBL" id="MBP2113210.1"/>
    </source>
</evidence>
<comment type="caution">
    <text evidence="2">The sequence shown here is derived from an EMBL/GenBank/DDBJ whole genome shotgun (WGS) entry which is preliminary data.</text>
</comment>
<reference evidence="2 3" key="1">
    <citation type="submission" date="2021-03" db="EMBL/GenBank/DDBJ databases">
        <title>Genomic Encyclopedia of Type Strains, Phase IV (KMG-IV): sequencing the most valuable type-strain genomes for metagenomic binning, comparative biology and taxonomic classification.</title>
        <authorList>
            <person name="Goeker M."/>
        </authorList>
    </citation>
    <scope>NUCLEOTIDE SEQUENCE [LARGE SCALE GENOMIC DNA]</scope>
    <source>
        <strain evidence="2 3">DSM 101953</strain>
    </source>
</reference>
<dbReference type="RefSeq" id="WP_209875026.1">
    <property type="nucleotide sequence ID" value="NZ_JAGGLV010000010.1"/>
</dbReference>
<protein>
    <recommendedName>
        <fullName evidence="4">Sigma-like protein</fullName>
    </recommendedName>
</protein>
<proteinExistence type="predicted"/>
<dbReference type="EMBL" id="JAGGLV010000010">
    <property type="protein sequence ID" value="MBP2113210.1"/>
    <property type="molecule type" value="Genomic_DNA"/>
</dbReference>
<gene>
    <name evidence="2" type="ORF">J2Z70_003369</name>
</gene>
<evidence type="ECO:0008006" key="4">
    <source>
        <dbReference type="Google" id="ProtNLM"/>
    </source>
</evidence>
<dbReference type="Proteomes" id="UP000773462">
    <property type="component" value="Unassembled WGS sequence"/>
</dbReference>
<accession>A0ABS4NT22</accession>
<feature type="region of interest" description="Disordered" evidence="1">
    <location>
        <begin position="1"/>
        <end position="68"/>
    </location>
</feature>
<name>A0ABS4NT22_9BACL</name>
<evidence type="ECO:0000313" key="3">
    <source>
        <dbReference type="Proteomes" id="UP000773462"/>
    </source>
</evidence>